<evidence type="ECO:0000313" key="1">
    <source>
        <dbReference type="EMBL" id="CAL2108197.1"/>
    </source>
</evidence>
<dbReference type="Proteomes" id="UP001497602">
    <property type="component" value="Unassembled WGS sequence"/>
</dbReference>
<name>A0ABP1FJ49_9FLAO</name>
<organism evidence="1 2">
    <name type="scientific">Tenacibaculum vairaonense</name>
    <dbReference type="NCBI Taxonomy" id="3137860"/>
    <lineage>
        <taxon>Bacteria</taxon>
        <taxon>Pseudomonadati</taxon>
        <taxon>Bacteroidota</taxon>
        <taxon>Flavobacteriia</taxon>
        <taxon>Flavobacteriales</taxon>
        <taxon>Flavobacteriaceae</taxon>
        <taxon>Tenacibaculum</taxon>
    </lineage>
</organism>
<keyword evidence="2" id="KW-1185">Reference proteome</keyword>
<comment type="caution">
    <text evidence="1">The sequence shown here is derived from an EMBL/GenBank/DDBJ whole genome shotgun (WGS) entry which is preliminary data.</text>
</comment>
<evidence type="ECO:0000313" key="2">
    <source>
        <dbReference type="Proteomes" id="UP001497602"/>
    </source>
</evidence>
<reference evidence="1 2" key="1">
    <citation type="submission" date="2024-05" db="EMBL/GenBank/DDBJ databases">
        <authorList>
            <person name="Duchaud E."/>
        </authorList>
    </citation>
    <scope>NUCLEOTIDE SEQUENCE [LARGE SCALE GENOMIC DNA]</scope>
    <source>
        <strain evidence="1">Ena-SAMPLE-TAB-13-05-2024-13:56:06:370-140305</strain>
    </source>
</reference>
<protein>
    <submittedName>
        <fullName evidence="1">Uncharacterized protein</fullName>
    </submittedName>
</protein>
<dbReference type="EMBL" id="CAXJRC010000043">
    <property type="protein sequence ID" value="CAL2108197.1"/>
    <property type="molecule type" value="Genomic_DNA"/>
</dbReference>
<accession>A0ABP1FJ49</accession>
<proteinExistence type="predicted"/>
<sequence>MFFIFVMIMARNSILMQQRNNDIKKTFLSLQNDNPNWKFSAIIDELSGRFYLSKSRIERILNNN</sequence>
<gene>
    <name evidence="1" type="ORF">T190115A13A_60192</name>
</gene>